<dbReference type="STRING" id="5865.A7AUT6"/>
<feature type="domain" description="EF-hand" evidence="3">
    <location>
        <begin position="70"/>
        <end position="100"/>
    </location>
</feature>
<dbReference type="GO" id="GO:0046854">
    <property type="term" value="P:phosphatidylinositol phosphate biosynthetic process"/>
    <property type="evidence" value="ECO:0007669"/>
    <property type="project" value="TreeGrafter"/>
</dbReference>
<dbReference type="AlphaFoldDB" id="A7AUT6"/>
<name>A7AUT6_BABBO</name>
<dbReference type="RefSeq" id="XP_001610265.1">
    <property type="nucleotide sequence ID" value="XM_001610215.1"/>
</dbReference>
<dbReference type="PANTHER" id="PTHR23086">
    <property type="entry name" value="PHOSPHATIDYLINOSITOL-4-PHOSPHATE 5-KINASE"/>
    <property type="match status" value="1"/>
</dbReference>
<dbReference type="InParanoid" id="A7AUT6"/>
<dbReference type="Gene3D" id="3.30.800.10">
    <property type="entry name" value="Phosphatidylinositol Phosphate Kinase II Beta"/>
    <property type="match status" value="1"/>
</dbReference>
<evidence type="ECO:0000259" key="3">
    <source>
        <dbReference type="PROSITE" id="PS50222"/>
    </source>
</evidence>
<dbReference type="InterPro" id="IPR027483">
    <property type="entry name" value="PInositol-4-P-4/5-kinase_C_sf"/>
</dbReference>
<dbReference type="KEGG" id="bbo:BBOV_II007470"/>
<dbReference type="PROSITE" id="PS00018">
    <property type="entry name" value="EF_HAND_1"/>
    <property type="match status" value="1"/>
</dbReference>
<keyword evidence="1" id="KW-0106">Calcium</keyword>
<evidence type="ECO:0000259" key="4">
    <source>
        <dbReference type="PROSITE" id="PS51455"/>
    </source>
</evidence>
<dbReference type="InterPro" id="IPR011992">
    <property type="entry name" value="EF-hand-dom_pair"/>
</dbReference>
<gene>
    <name evidence="5" type="ORF">BBOV_II007470</name>
</gene>
<dbReference type="FunCoup" id="A7AUT6">
    <property type="interactions" value="17"/>
</dbReference>
<comment type="caution">
    <text evidence="5">The sequence shown here is derived from an EMBL/GenBank/DDBJ whole genome shotgun (WGS) entry which is preliminary data.</text>
</comment>
<dbReference type="PROSITE" id="PS51455">
    <property type="entry name" value="PIPK"/>
    <property type="match status" value="1"/>
</dbReference>
<reference evidence="5 6" key="1">
    <citation type="journal article" date="2007" name="PLoS Pathog.">
        <title>Genome sequence of Babesia bovis and comparative analysis of apicomplexan hemoprotozoa.</title>
        <authorList>
            <person name="Brayton K.A."/>
            <person name="Lau A.O.T."/>
            <person name="Herndon D.R."/>
            <person name="Hannick L."/>
            <person name="Kappmeyer L.S."/>
            <person name="Berens S.J."/>
            <person name="Bidwell S.L."/>
            <person name="Brown W.C."/>
            <person name="Crabtree J."/>
            <person name="Fadrosh D."/>
            <person name="Feldblum T."/>
            <person name="Forberger H.A."/>
            <person name="Haas B.J."/>
            <person name="Howell J.M."/>
            <person name="Khouri H."/>
            <person name="Koo H."/>
            <person name="Mann D.J."/>
            <person name="Norimine J."/>
            <person name="Paulsen I.T."/>
            <person name="Radune D."/>
            <person name="Ren Q."/>
            <person name="Smith R.K. Jr."/>
            <person name="Suarez C.E."/>
            <person name="White O."/>
            <person name="Wortman J.R."/>
            <person name="Knowles D.P. Jr."/>
            <person name="McElwain T.F."/>
            <person name="Nene V.M."/>
        </authorList>
    </citation>
    <scope>NUCLEOTIDE SEQUENCE [LARGE SCALE GENOMIC DNA]</scope>
    <source>
        <strain evidence="5">T2Bo</strain>
    </source>
</reference>
<keyword evidence="2" id="KW-0547">Nucleotide-binding</keyword>
<dbReference type="EC" id="2.7.1.68" evidence="5"/>
<dbReference type="InterPro" id="IPR018247">
    <property type="entry name" value="EF_Hand_1_Ca_BS"/>
</dbReference>
<keyword evidence="2 5" id="KW-0808">Transferase</keyword>
<dbReference type="InterPro" id="IPR002048">
    <property type="entry name" value="EF_hand_dom"/>
</dbReference>
<dbReference type="CDD" id="cd00139">
    <property type="entry name" value="PIPKc"/>
    <property type="match status" value="1"/>
</dbReference>
<reference evidence="6" key="3">
    <citation type="journal article" date="2021" name="Int. J. Parasitol.">
        <title>Comparative analysis of gene expression between Babesia bovis blood stages and kinetes allowed by improved genome annotation.</title>
        <authorList>
            <person name="Ueti M.W."/>
            <person name="Johnson W.C."/>
            <person name="Kappmeyer L.S."/>
            <person name="Herndon D.R."/>
            <person name="Mousel M.R."/>
            <person name="Reif K.E."/>
            <person name="Taus N.S."/>
            <person name="Ifeonu O.O."/>
            <person name="Silva J.C."/>
            <person name="Suarez C.E."/>
            <person name="Brayton K.A."/>
        </authorList>
    </citation>
    <scope>NUCLEOTIDE SEQUENCE [LARGE SCALE GENOMIC DNA]</scope>
</reference>
<accession>A7AUT6</accession>
<protein>
    <submittedName>
        <fullName evidence="5">1-phosphatidylinositol-4-phosphate 5-kinase, putative</fullName>
        <ecNumber evidence="5">2.7.1.68</ecNumber>
    </submittedName>
</protein>
<dbReference type="Gene3D" id="1.10.238.10">
    <property type="entry name" value="EF-hand"/>
    <property type="match status" value="1"/>
</dbReference>
<dbReference type="GO" id="GO:0005524">
    <property type="term" value="F:ATP binding"/>
    <property type="evidence" value="ECO:0007669"/>
    <property type="project" value="UniProtKB-UniRule"/>
</dbReference>
<sequence length="662" mass="74984">MPLCGPRRIGLPVRVPVEYIVELKRELECSVDDVKAIYGRFRHVAPSGQLTLYQFQDTLGLLGTIGTILAESLFYAFDTNGDGYLDFLEYAHAVLTMLKGSEKRRRELSYCILYTAAYRDAILHLMSRGNRDGLPLGIDLAAFKRVIAGITSTRNILLGEIAVCHSDEFVEKVFGDNASICFDGVPRITQEDFERAVLWSNEFIDIIGAPNVLCAVEASMRCPSTECSSSTSSSRPTSKCGSEDLGVKKSKTYINMTKRYESRCAHTENKASIIRRFSRHATHRRLSRRGLAVYFGHERWDDVINMMVGLGLTARSKHEDITGDPCPDHFKEKKIFSISPSIAVDNMSSLNFVELESGVPTSSGDNSNRVVFTEHAPLVFKRLRALMNLSEEEYIHSVGPEHLVGNMVLGNLSTLSELLSEGRSGALFYFTDNGKLVLKTVTRTCAEFVLQWLPHYYQHLKENPNSLITRFAGLFSMTQYKGKPETTYFIIMNNVFYSSAAIHRRYDLKGSWVGRSVPAQERKDHTVAMKDLDMLDLEEYIELGSERSSAFFDVLQRDVAFLSDSMLMDYSLLLGIHYRSISHDEVDWNKDPDHSQVSCIMGKRRDKLYFVGIIDVLTKWDLRKRAESAWRKLQTMNNQGVSCVPPLQYGERLLAFIKQRTT</sequence>
<dbReference type="GeneID" id="5478499"/>
<dbReference type="Pfam" id="PF01504">
    <property type="entry name" value="PIP5K"/>
    <property type="match status" value="2"/>
</dbReference>
<evidence type="ECO:0000256" key="2">
    <source>
        <dbReference type="PROSITE-ProRule" id="PRU00781"/>
    </source>
</evidence>
<organism evidence="5 6">
    <name type="scientific">Babesia bovis</name>
    <dbReference type="NCBI Taxonomy" id="5865"/>
    <lineage>
        <taxon>Eukaryota</taxon>
        <taxon>Sar</taxon>
        <taxon>Alveolata</taxon>
        <taxon>Apicomplexa</taxon>
        <taxon>Aconoidasida</taxon>
        <taxon>Piroplasmida</taxon>
        <taxon>Babesiidae</taxon>
        <taxon>Babesia</taxon>
    </lineage>
</organism>
<dbReference type="Proteomes" id="UP000002173">
    <property type="component" value="Unassembled WGS sequence"/>
</dbReference>
<dbReference type="InterPro" id="IPR027484">
    <property type="entry name" value="PInositol-4-P-5-kinase_N"/>
</dbReference>
<dbReference type="VEuPathDB" id="PiroplasmaDB:BBOV_II007470"/>
<keyword evidence="2 5" id="KW-0418">Kinase</keyword>
<dbReference type="InterPro" id="IPR023610">
    <property type="entry name" value="PInositol-4/5-P-5/4-kinase"/>
</dbReference>
<dbReference type="Gene3D" id="3.30.810.10">
    <property type="entry name" value="2-Layer Sandwich"/>
    <property type="match status" value="1"/>
</dbReference>
<dbReference type="eggNOG" id="KOG0229">
    <property type="taxonomic scope" value="Eukaryota"/>
</dbReference>
<dbReference type="OMA" id="MNNVFYS"/>
<proteinExistence type="predicted"/>
<evidence type="ECO:0000256" key="1">
    <source>
        <dbReference type="ARBA" id="ARBA00022837"/>
    </source>
</evidence>
<keyword evidence="2" id="KW-0067">ATP-binding</keyword>
<dbReference type="PROSITE" id="PS50222">
    <property type="entry name" value="EF_HAND_2"/>
    <property type="match status" value="1"/>
</dbReference>
<dbReference type="GO" id="GO:0005886">
    <property type="term" value="C:plasma membrane"/>
    <property type="evidence" value="ECO:0007669"/>
    <property type="project" value="TreeGrafter"/>
</dbReference>
<evidence type="ECO:0000313" key="6">
    <source>
        <dbReference type="Proteomes" id="UP000002173"/>
    </source>
</evidence>
<reference evidence="6" key="2">
    <citation type="journal article" date="2020" name="Data Brief">
        <title>Transcriptome dataset of Babesia bovis life stages within vertebrate and invertebrate hosts.</title>
        <authorList>
            <person name="Ueti M.W."/>
            <person name="Johnson W.C."/>
            <person name="Kappmeyer L.S."/>
            <person name="Herndon D.R."/>
            <person name="Mousel M.R."/>
            <person name="Reif K.E."/>
            <person name="Taus N.S."/>
            <person name="Ifeonu O.O."/>
            <person name="Silva J.C."/>
            <person name="Suarez C.E."/>
            <person name="Brayton K.A."/>
        </authorList>
    </citation>
    <scope>NUCLEOTIDE SEQUENCE [LARGE SCALE GENOMIC DNA]</scope>
</reference>
<dbReference type="SUPFAM" id="SSF56104">
    <property type="entry name" value="SAICAR synthase-like"/>
    <property type="match status" value="1"/>
</dbReference>
<evidence type="ECO:0000313" key="5">
    <source>
        <dbReference type="EMBL" id="EDO06697.1"/>
    </source>
</evidence>
<dbReference type="InterPro" id="IPR002498">
    <property type="entry name" value="PInositol-4-P-4/5-kinase_core"/>
</dbReference>
<dbReference type="GO" id="GO:0016308">
    <property type="term" value="F:1-phosphatidylinositol-4-phosphate 5-kinase activity"/>
    <property type="evidence" value="ECO:0007669"/>
    <property type="project" value="UniProtKB-EC"/>
</dbReference>
<dbReference type="SUPFAM" id="SSF47473">
    <property type="entry name" value="EF-hand"/>
    <property type="match status" value="1"/>
</dbReference>
<dbReference type="EMBL" id="AAXT01000003">
    <property type="protein sequence ID" value="EDO06697.1"/>
    <property type="molecule type" value="Genomic_DNA"/>
</dbReference>
<dbReference type="PANTHER" id="PTHR23086:SF8">
    <property type="entry name" value="PHOSPHATIDYLINOSITOL 5-PHOSPHATE 4-KINASE, ISOFORM A"/>
    <property type="match status" value="1"/>
</dbReference>
<feature type="domain" description="PIPK" evidence="4">
    <location>
        <begin position="300"/>
        <end position="661"/>
    </location>
</feature>
<dbReference type="GO" id="GO:0005509">
    <property type="term" value="F:calcium ion binding"/>
    <property type="evidence" value="ECO:0007669"/>
    <property type="project" value="InterPro"/>
</dbReference>
<keyword evidence="6" id="KW-1185">Reference proteome</keyword>
<dbReference type="SMART" id="SM00330">
    <property type="entry name" value="PIPKc"/>
    <property type="match status" value="1"/>
</dbReference>